<dbReference type="HOGENOM" id="CLU_016733_2_1_5"/>
<protein>
    <recommendedName>
        <fullName evidence="11">Dihydrolipoyllysine-residue succinyltransferase</fullName>
        <ecNumber evidence="11">2.3.1.61</ecNumber>
    </recommendedName>
</protein>
<keyword evidence="9 13" id="KW-0012">Acyltransferase</keyword>
<comment type="similarity">
    <text evidence="4">Belongs to the 2-oxoacid dehydrogenase family.</text>
</comment>
<dbReference type="GO" id="GO:0045252">
    <property type="term" value="C:oxoglutarate dehydrogenase complex"/>
    <property type="evidence" value="ECO:0007669"/>
    <property type="project" value="UniProtKB-UniRule"/>
</dbReference>
<organism evidence="13 14">
    <name type="scientific">Midichloria mitochondrii (strain IricVA)</name>
    <dbReference type="NCBI Taxonomy" id="696127"/>
    <lineage>
        <taxon>Bacteria</taxon>
        <taxon>Pseudomonadati</taxon>
        <taxon>Pseudomonadota</taxon>
        <taxon>Alphaproteobacteria</taxon>
        <taxon>Rickettsiales</taxon>
        <taxon>Candidatus Midichloriaceae</taxon>
        <taxon>Candidatus Midichloria</taxon>
    </lineage>
</organism>
<keyword evidence="7 13" id="KW-0808">Transferase</keyword>
<reference evidence="13 14" key="1">
    <citation type="journal article" date="2011" name="Mol. Biol. Evol.">
        <title>Phylogenomic evidence for the presence of a flagellum and cbb3 oxidase in the free-living mitochondrial ancestor.</title>
        <authorList>
            <person name="Sassera D."/>
            <person name="Lo N."/>
            <person name="Epis S."/>
            <person name="D'Auria G."/>
            <person name="Montagna M."/>
            <person name="Comandatore F."/>
            <person name="Horner D."/>
            <person name="Pereto J."/>
            <person name="Luciano A.M."/>
            <person name="Franciosi F."/>
            <person name="Ferri E."/>
            <person name="Crotti E."/>
            <person name="Bazzocchi C."/>
            <person name="Daffonchio D."/>
            <person name="Sacchi L."/>
            <person name="Moya A."/>
            <person name="Latorre A."/>
            <person name="Bandi C."/>
        </authorList>
    </citation>
    <scope>NUCLEOTIDE SEQUENCE [LARGE SCALE GENOMIC DNA]</scope>
    <source>
        <strain evidence="13 14">IricVA</strain>
    </source>
</reference>
<dbReference type="InterPro" id="IPR001078">
    <property type="entry name" value="2-oxoacid_DH_actylTfrase"/>
</dbReference>
<dbReference type="SUPFAM" id="SSF52777">
    <property type="entry name" value="CoA-dependent acyltransferases"/>
    <property type="match status" value="1"/>
</dbReference>
<name>F7XWD8_MIDMI</name>
<evidence type="ECO:0000256" key="9">
    <source>
        <dbReference type="ARBA" id="ARBA00023315"/>
    </source>
</evidence>
<keyword evidence="14" id="KW-1185">Reference proteome</keyword>
<dbReference type="InterPro" id="IPR050537">
    <property type="entry name" value="2-oxoacid_dehydrogenase"/>
</dbReference>
<dbReference type="PANTHER" id="PTHR43416:SF5">
    <property type="entry name" value="DIHYDROLIPOYLLYSINE-RESIDUE SUCCINYLTRANSFERASE COMPONENT OF 2-OXOGLUTARATE DEHYDROGENASE COMPLEX, MITOCHONDRIAL"/>
    <property type="match status" value="1"/>
</dbReference>
<keyword evidence="8" id="KW-0450">Lipoyl</keyword>
<dbReference type="GO" id="GO:0005829">
    <property type="term" value="C:cytosol"/>
    <property type="evidence" value="ECO:0007669"/>
    <property type="project" value="TreeGrafter"/>
</dbReference>
<evidence type="ECO:0000313" key="14">
    <source>
        <dbReference type="Proteomes" id="UP000006639"/>
    </source>
</evidence>
<dbReference type="EMBL" id="CP002130">
    <property type="protein sequence ID" value="AEI88987.1"/>
    <property type="molecule type" value="Genomic_DNA"/>
</dbReference>
<evidence type="ECO:0000256" key="6">
    <source>
        <dbReference type="ARBA" id="ARBA00022532"/>
    </source>
</evidence>
<dbReference type="FunFam" id="3.30.559.10:FF:000007">
    <property type="entry name" value="Dihydrolipoamide acetyltransferase component of pyruvate dehydrogenase complex"/>
    <property type="match status" value="1"/>
</dbReference>
<evidence type="ECO:0000313" key="13">
    <source>
        <dbReference type="EMBL" id="AEI88987.1"/>
    </source>
</evidence>
<evidence type="ECO:0000256" key="2">
    <source>
        <dbReference type="ARBA" id="ARBA00004052"/>
    </source>
</evidence>
<evidence type="ECO:0000256" key="1">
    <source>
        <dbReference type="ARBA" id="ARBA00001938"/>
    </source>
</evidence>
<dbReference type="KEGG" id="mmn:midi_00690"/>
<evidence type="ECO:0000256" key="11">
    <source>
        <dbReference type="NCBIfam" id="TIGR01347"/>
    </source>
</evidence>
<evidence type="ECO:0000256" key="5">
    <source>
        <dbReference type="ARBA" id="ARBA00011666"/>
    </source>
</evidence>
<dbReference type="InterPro" id="IPR006255">
    <property type="entry name" value="SucB"/>
</dbReference>
<dbReference type="PANTHER" id="PTHR43416">
    <property type="entry name" value="DIHYDROLIPOYLLYSINE-RESIDUE SUCCINYLTRANSFERASE COMPONENT OF 2-OXOGLUTARATE DEHYDROGENASE COMPLEX, MITOCHONDRIAL-RELATED"/>
    <property type="match status" value="1"/>
</dbReference>
<keyword evidence="6" id="KW-0816">Tricarboxylic acid cycle</keyword>
<dbReference type="EC" id="2.3.1.61" evidence="11"/>
<dbReference type="Proteomes" id="UP000006639">
    <property type="component" value="Chromosome"/>
</dbReference>
<dbReference type="Pfam" id="PF00198">
    <property type="entry name" value="2-oxoacid_dh"/>
    <property type="match status" value="1"/>
</dbReference>
<evidence type="ECO:0000256" key="4">
    <source>
        <dbReference type="ARBA" id="ARBA00007317"/>
    </source>
</evidence>
<evidence type="ECO:0000259" key="12">
    <source>
        <dbReference type="Pfam" id="PF00198"/>
    </source>
</evidence>
<evidence type="ECO:0000256" key="7">
    <source>
        <dbReference type="ARBA" id="ARBA00022679"/>
    </source>
</evidence>
<dbReference type="STRING" id="696127.midi_00690"/>
<evidence type="ECO:0000256" key="8">
    <source>
        <dbReference type="ARBA" id="ARBA00022823"/>
    </source>
</evidence>
<evidence type="ECO:0000256" key="10">
    <source>
        <dbReference type="ARBA" id="ARBA00052761"/>
    </source>
</evidence>
<dbReference type="NCBIfam" id="TIGR01347">
    <property type="entry name" value="sucB"/>
    <property type="match status" value="1"/>
</dbReference>
<dbReference type="GO" id="GO:0006099">
    <property type="term" value="P:tricarboxylic acid cycle"/>
    <property type="evidence" value="ECO:0007669"/>
    <property type="project" value="UniProtKB-UniRule"/>
</dbReference>
<evidence type="ECO:0000256" key="3">
    <source>
        <dbReference type="ARBA" id="ARBA00005145"/>
    </source>
</evidence>
<feature type="domain" description="2-oxoacid dehydrogenase acyltransferase catalytic" evidence="12">
    <location>
        <begin position="1"/>
        <end position="222"/>
    </location>
</feature>
<comment type="catalytic activity">
    <reaction evidence="10">
        <text>N(6)-[(R)-dihydrolipoyl]-L-lysyl-[protein] + succinyl-CoA = N(6)-[(R)-S(8)-succinyldihydrolipoyl]-L-lysyl-[protein] + CoA</text>
        <dbReference type="Rhea" id="RHEA:15213"/>
        <dbReference type="Rhea" id="RHEA-COMP:10475"/>
        <dbReference type="Rhea" id="RHEA-COMP:20092"/>
        <dbReference type="ChEBI" id="CHEBI:57287"/>
        <dbReference type="ChEBI" id="CHEBI:57292"/>
        <dbReference type="ChEBI" id="CHEBI:83100"/>
        <dbReference type="ChEBI" id="CHEBI:83120"/>
        <dbReference type="EC" id="2.3.1.61"/>
    </reaction>
</comment>
<proteinExistence type="inferred from homology"/>
<comment type="pathway">
    <text evidence="3">Amino-acid degradation; L-lysine degradation via saccharopine pathway; glutaryl-CoA from L-lysine: step 6/6.</text>
</comment>
<dbReference type="InterPro" id="IPR023213">
    <property type="entry name" value="CAT-like_dom_sf"/>
</dbReference>
<dbReference type="Gene3D" id="3.30.559.10">
    <property type="entry name" value="Chloramphenicol acetyltransferase-like domain"/>
    <property type="match status" value="1"/>
</dbReference>
<dbReference type="GO" id="GO:0006554">
    <property type="term" value="P:lysine catabolic process"/>
    <property type="evidence" value="ECO:0007669"/>
    <property type="project" value="UniProtKB-UniRule"/>
</dbReference>
<accession>F7XWD8</accession>
<comment type="function">
    <text evidence="2">E2 component of the 2-oxoglutarate dehydrogenase (OGDH) complex which catalyzes the second step in the conversion of 2-oxoglutarate to succinyl-CoA and CO(2).</text>
</comment>
<sequence length="225" mass="24974">MSRLRKTIAARLKDSQNTAAILTTFNEVNMSAIIQARQTYQEKFQKKHGIKLGFMSFFVKAVIQALKEIPAVNAEINGDDIIYKNYYDIGVAVGTENGLVVPVVRDADSLSFAEIEKTIANLGQKAKESKLSIADMSGGTFSITNGGIYGSMLSTPIINPPQSAILGMHNIVERPYVVKGQIVVRPIMYIALSYDHRIIDGKEAVTFLFRIKEMIETPERLLFDI</sequence>
<dbReference type="GO" id="GO:0004149">
    <property type="term" value="F:dihydrolipoyllysine-residue succinyltransferase activity"/>
    <property type="evidence" value="ECO:0007669"/>
    <property type="project" value="UniProtKB-UniRule"/>
</dbReference>
<dbReference type="AlphaFoldDB" id="F7XWD8"/>
<comment type="cofactor">
    <cofactor evidence="1">
        <name>(R)-lipoate</name>
        <dbReference type="ChEBI" id="CHEBI:83088"/>
    </cofactor>
</comment>
<gene>
    <name evidence="13" type="primary">sucB</name>
    <name evidence="13" type="ordered locus">midi_00690</name>
</gene>
<comment type="subunit">
    <text evidence="5">Forms a 24-polypeptide structural core with octahedral symmetry. Part of the 2-oxoglutarate dehydrogenase (OGDH) complex composed of E1 (2-oxoglutarate dehydrogenase), E2 (dihydrolipoamide succinyltransferase) and E3 (dihydrolipoamide dehydrogenase); the complex contains multiple copies of the three enzymatic components (E1, E2 and E3).</text>
</comment>